<dbReference type="EMBL" id="JAPWDV010000002">
    <property type="protein sequence ID" value="KAJ6219655.1"/>
    <property type="molecule type" value="Genomic_DNA"/>
</dbReference>
<name>A0A9Q0RMM9_BLOTA</name>
<accession>A0A9Q0RMM9</accession>
<keyword evidence="3" id="KW-1185">Reference proteome</keyword>
<dbReference type="OMA" id="FGWFERY"/>
<gene>
    <name evidence="2" type="ORF">RDWZM_005467</name>
</gene>
<protein>
    <submittedName>
        <fullName evidence="2">Uncharacterized protein</fullName>
    </submittedName>
</protein>
<evidence type="ECO:0000313" key="3">
    <source>
        <dbReference type="Proteomes" id="UP001142055"/>
    </source>
</evidence>
<sequence length="294" mass="33998">MKRRKECENLSTTKHNKFIHSNSTTIDHVDHDAFQRDRERIKSELEQKLNEVSIDIKTLDQFFTVKDAIEYLRSLLVKSKLVISQNRKNVNYPPIIWRHHLYALFSNHTKVDTDLNNLSNSNQIRIISITASSRNSDIIIQLEDLCNHFITEGKKNLLFELFLNNVVKKYSKTTYTIDELNRAGFGEPAIRKFMNLGLLTAIDSSISSKQLSFPGLGLYVRVLLDGRKMLLNQIRKSKYSQILQSELVNRSIARCNIGDECLGIELHLYDIYGSNSVKIERLSYDVMVRIENSS</sequence>
<dbReference type="PANTHER" id="PTHR15243">
    <property type="entry name" value="SERINE/THREONINE-PROTEIN KINASE 19"/>
    <property type="match status" value="1"/>
</dbReference>
<proteinExistence type="inferred from homology"/>
<comment type="similarity">
    <text evidence="1">Belongs to the STK19 family.</text>
</comment>
<dbReference type="GO" id="GO:0046579">
    <property type="term" value="P:positive regulation of Ras protein signal transduction"/>
    <property type="evidence" value="ECO:0007669"/>
    <property type="project" value="TreeGrafter"/>
</dbReference>
<evidence type="ECO:0000313" key="2">
    <source>
        <dbReference type="EMBL" id="KAJ6219655.1"/>
    </source>
</evidence>
<dbReference type="AlphaFoldDB" id="A0A9Q0RMM9"/>
<dbReference type="Pfam" id="PF10494">
    <property type="entry name" value="Stk19"/>
    <property type="match status" value="1"/>
</dbReference>
<evidence type="ECO:0000256" key="1">
    <source>
        <dbReference type="ARBA" id="ARBA00093458"/>
    </source>
</evidence>
<reference evidence="2" key="1">
    <citation type="submission" date="2022-12" db="EMBL/GenBank/DDBJ databases">
        <title>Genome assemblies of Blomia tropicalis.</title>
        <authorList>
            <person name="Cui Y."/>
        </authorList>
    </citation>
    <scope>NUCLEOTIDE SEQUENCE</scope>
    <source>
        <tissue evidence="2">Adult mites</tissue>
    </source>
</reference>
<dbReference type="InterPro" id="IPR018865">
    <property type="entry name" value="STK19-like"/>
</dbReference>
<organism evidence="2 3">
    <name type="scientific">Blomia tropicalis</name>
    <name type="common">Mite</name>
    <dbReference type="NCBI Taxonomy" id="40697"/>
    <lineage>
        <taxon>Eukaryota</taxon>
        <taxon>Metazoa</taxon>
        <taxon>Ecdysozoa</taxon>
        <taxon>Arthropoda</taxon>
        <taxon>Chelicerata</taxon>
        <taxon>Arachnida</taxon>
        <taxon>Acari</taxon>
        <taxon>Acariformes</taxon>
        <taxon>Sarcoptiformes</taxon>
        <taxon>Astigmata</taxon>
        <taxon>Glycyphagoidea</taxon>
        <taxon>Echimyopodidae</taxon>
        <taxon>Blomia</taxon>
    </lineage>
</organism>
<dbReference type="Proteomes" id="UP001142055">
    <property type="component" value="Chromosome 2"/>
</dbReference>
<comment type="caution">
    <text evidence="2">The sequence shown here is derived from an EMBL/GenBank/DDBJ whole genome shotgun (WGS) entry which is preliminary data.</text>
</comment>
<dbReference type="PANTHER" id="PTHR15243:SF0">
    <property type="entry name" value="SERINE_THREONINE-PROTEIN KINASE 19"/>
    <property type="match status" value="1"/>
</dbReference>